<reference evidence="2" key="2">
    <citation type="submission" date="2021-01" db="EMBL/GenBank/DDBJ databases">
        <authorList>
            <person name="Schikora-Tamarit M.A."/>
        </authorList>
    </citation>
    <scope>NUCLEOTIDE SEQUENCE</scope>
    <source>
        <strain evidence="2">CBS2887</strain>
    </source>
</reference>
<keyword evidence="3" id="KW-1185">Reference proteome</keyword>
<protein>
    <submittedName>
        <fullName evidence="2">Uncharacterized protein</fullName>
    </submittedName>
</protein>
<evidence type="ECO:0000313" key="2">
    <source>
        <dbReference type="EMBL" id="KAH3678920.1"/>
    </source>
</evidence>
<proteinExistence type="predicted"/>
<evidence type="ECO:0000313" key="3">
    <source>
        <dbReference type="Proteomes" id="UP000774326"/>
    </source>
</evidence>
<accession>A0A9P8THK3</accession>
<dbReference type="Proteomes" id="UP000774326">
    <property type="component" value="Unassembled WGS sequence"/>
</dbReference>
<gene>
    <name evidence="2" type="ORF">WICPIJ_008784</name>
</gene>
<evidence type="ECO:0000256" key="1">
    <source>
        <dbReference type="SAM" id="MobiDB-lite"/>
    </source>
</evidence>
<reference evidence="2" key="1">
    <citation type="journal article" date="2021" name="Open Biol.">
        <title>Shared evolutionary footprints suggest mitochondrial oxidative damage underlies multiple complex I losses in fungi.</title>
        <authorList>
            <person name="Schikora-Tamarit M.A."/>
            <person name="Marcet-Houben M."/>
            <person name="Nosek J."/>
            <person name="Gabaldon T."/>
        </authorList>
    </citation>
    <scope>NUCLEOTIDE SEQUENCE</scope>
    <source>
        <strain evidence="2">CBS2887</strain>
    </source>
</reference>
<dbReference type="EMBL" id="JAEUBG010005048">
    <property type="protein sequence ID" value="KAH3678920.1"/>
    <property type="molecule type" value="Genomic_DNA"/>
</dbReference>
<comment type="caution">
    <text evidence="2">The sequence shown here is derived from an EMBL/GenBank/DDBJ whole genome shotgun (WGS) entry which is preliminary data.</text>
</comment>
<name>A0A9P8THK3_WICPI</name>
<feature type="region of interest" description="Disordered" evidence="1">
    <location>
        <begin position="97"/>
        <end position="120"/>
    </location>
</feature>
<feature type="region of interest" description="Disordered" evidence="1">
    <location>
        <begin position="140"/>
        <end position="166"/>
    </location>
</feature>
<organism evidence="2 3">
    <name type="scientific">Wickerhamomyces pijperi</name>
    <name type="common">Yeast</name>
    <name type="synonym">Pichia pijperi</name>
    <dbReference type="NCBI Taxonomy" id="599730"/>
    <lineage>
        <taxon>Eukaryota</taxon>
        <taxon>Fungi</taxon>
        <taxon>Dikarya</taxon>
        <taxon>Ascomycota</taxon>
        <taxon>Saccharomycotina</taxon>
        <taxon>Saccharomycetes</taxon>
        <taxon>Phaffomycetales</taxon>
        <taxon>Wickerhamomycetaceae</taxon>
        <taxon>Wickerhamomyces</taxon>
    </lineage>
</organism>
<dbReference type="AlphaFoldDB" id="A0A9P8THK3"/>
<sequence>MDSLLVKTLPTDWIEASSPASSSVCSPVYVLWSDAPSSINRVSSSGTLTVVCSSEDVEFHALSFGVIPKTVFLIKSPTSTKIGLNQRFQELESRVRPREIPTNHRANNRTSLEDQRHSGERQSLMFPLCGNFTNNSSDNCDIPVQKSHQPSSEEGPVIVLREPKHQ</sequence>
<feature type="compositionally biased region" description="Basic and acidic residues" evidence="1">
    <location>
        <begin position="111"/>
        <end position="120"/>
    </location>
</feature>